<keyword evidence="2" id="KW-1185">Reference proteome</keyword>
<dbReference type="KEGG" id="smax:FJR03_00255"/>
<dbReference type="AlphaFoldDB" id="A0A7M1B0Z4"/>
<proteinExistence type="predicted"/>
<dbReference type="EMBL" id="CP041165">
    <property type="protein sequence ID" value="QOP42322.1"/>
    <property type="molecule type" value="Genomic_DNA"/>
</dbReference>
<gene>
    <name evidence="1" type="ORF">FJR03_00255</name>
</gene>
<evidence type="ECO:0000313" key="2">
    <source>
        <dbReference type="Proteomes" id="UP000593910"/>
    </source>
</evidence>
<sequence length="556" mass="63627">MSQVEQIEQNSSVSYRVAAQELTITTASSVLNKAAYVSSQCYTKTVDENNVAHNPCFSCHINSEEPNYIDDPDLQESYAFSEYTVTNRWTNLFKDRTQQVANITDDAILSYVRQSNYFDENNSIVLNEILASVPNEWDYNSDGIWSGYKPDCYFNFDGEGFDQTPQNSYTGWRAFAYYPFLGTFWPTNGSMDDVLIRLPKVMREDKNGAFDLNVYKINLAVVESLIKKNPVKIESVDETIYGVDLNNNGVLDVADEVAYNWVAPKYDFATKKYTNFSMHYVGAAKEALIENTLHIAPGLYPEGTEFLHSVRYMDVQDNNSLTMAPRMKELRYSKKTAWNTYPELNNATKAEIKEKEAFPDRLRTISGDAEHGLRNGLGWIYQGFIEDKKGYLRPQTYEETLFCIGCHSGIGATVDSSFVFSRKLDEAQGVKSWYHWSQKALEGIKEPKLSDGRYEYELYLQANGAGDEFRDNDELQEKFFDINGSLKSEEMQKVRNDISYLLIPSIDRALELNKAYKVIVEEQSFIYGRDAHIKPVENVHKEVEALTPTKVTVIRK</sequence>
<dbReference type="Proteomes" id="UP000593910">
    <property type="component" value="Chromosome"/>
</dbReference>
<name>A0A7M1B0Z4_9BACT</name>
<reference evidence="1 2" key="1">
    <citation type="submission" date="2019-06" db="EMBL/GenBank/DDBJ databases">
        <title>Sulfurimonas gotlandica sp. nov., a chemoautotrophic and psychrotolerant epsilonproteobacterium isolated from a pelagic redoxcline, and an emended description of the genus Sulfurimonas.</title>
        <authorList>
            <person name="Wang S."/>
            <person name="Jiang L."/>
            <person name="Shao Z."/>
        </authorList>
    </citation>
    <scope>NUCLEOTIDE SEQUENCE [LARGE SCALE GENOMIC DNA]</scope>
    <source>
        <strain evidence="1 2">B2</strain>
    </source>
</reference>
<accession>A0A7M1B0Z4</accession>
<protein>
    <submittedName>
        <fullName evidence="1">Uncharacterized protein</fullName>
    </submittedName>
</protein>
<evidence type="ECO:0000313" key="1">
    <source>
        <dbReference type="EMBL" id="QOP42322.1"/>
    </source>
</evidence>
<organism evidence="1 2">
    <name type="scientific">Sulfurimonas marina</name>
    <dbReference type="NCBI Taxonomy" id="2590551"/>
    <lineage>
        <taxon>Bacteria</taxon>
        <taxon>Pseudomonadati</taxon>
        <taxon>Campylobacterota</taxon>
        <taxon>Epsilonproteobacteria</taxon>
        <taxon>Campylobacterales</taxon>
        <taxon>Sulfurimonadaceae</taxon>
        <taxon>Sulfurimonas</taxon>
    </lineage>
</organism>